<evidence type="ECO:0000256" key="1">
    <source>
        <dbReference type="ARBA" id="ARBA00022448"/>
    </source>
</evidence>
<keyword evidence="2" id="KW-1003">Cell membrane</keyword>
<dbReference type="FunFam" id="3.40.50.300:FF:000425">
    <property type="entry name" value="Probable ABC transporter, ATP-binding subunit"/>
    <property type="match status" value="1"/>
</dbReference>
<dbReference type="Proteomes" id="UP000460549">
    <property type="component" value="Unassembled WGS sequence"/>
</dbReference>
<evidence type="ECO:0000256" key="5">
    <source>
        <dbReference type="ARBA" id="ARBA00022840"/>
    </source>
</evidence>
<evidence type="ECO:0000256" key="3">
    <source>
        <dbReference type="ARBA" id="ARBA00022496"/>
    </source>
</evidence>
<dbReference type="CDD" id="cd03259">
    <property type="entry name" value="ABC_Carb_Solutes_like"/>
    <property type="match status" value="1"/>
</dbReference>
<gene>
    <name evidence="10" type="ORF">FYJ80_01150</name>
</gene>
<dbReference type="PROSITE" id="PS00211">
    <property type="entry name" value="ABC_TRANSPORTER_1"/>
    <property type="match status" value="1"/>
</dbReference>
<evidence type="ECO:0000313" key="10">
    <source>
        <dbReference type="EMBL" id="MSU05393.1"/>
    </source>
</evidence>
<dbReference type="EMBL" id="VUNN01000001">
    <property type="protein sequence ID" value="MSU05393.1"/>
    <property type="molecule type" value="Genomic_DNA"/>
</dbReference>
<dbReference type="GO" id="GO:0015408">
    <property type="term" value="F:ABC-type ferric iron transporter activity"/>
    <property type="evidence" value="ECO:0007669"/>
    <property type="project" value="InterPro"/>
</dbReference>
<dbReference type="InterPro" id="IPR017871">
    <property type="entry name" value="ABC_transporter-like_CS"/>
</dbReference>
<keyword evidence="7" id="KW-0406">Ion transport</keyword>
<dbReference type="InterPro" id="IPR003593">
    <property type="entry name" value="AAA+_ATPase"/>
</dbReference>
<dbReference type="AlphaFoldDB" id="A0A7X2TQY4"/>
<evidence type="ECO:0000256" key="7">
    <source>
        <dbReference type="ARBA" id="ARBA00023065"/>
    </source>
</evidence>
<comment type="caution">
    <text evidence="10">The sequence shown here is derived from an EMBL/GenBank/DDBJ whole genome shotgun (WGS) entry which is preliminary data.</text>
</comment>
<keyword evidence="5 10" id="KW-0067">ATP-binding</keyword>
<keyword evidence="3" id="KW-0410">Iron transport</keyword>
<dbReference type="Gene3D" id="3.40.50.300">
    <property type="entry name" value="P-loop containing nucleotide triphosphate hydrolases"/>
    <property type="match status" value="1"/>
</dbReference>
<sequence length="335" mass="37707">MEKLRADGLKVKYKNFNLDLSFTLEEGEFVSIIGPSGSGKSTVLSILAGLNETFEGKLLLNGKDITKAKIQDRNMAMVFQNYSLFSNMNVEKNVAYALKIQKKSKKEIAKDVKDLLSLVGLEGYEKRKVTTLSGGEAQRVALARALAKKPEILLLDEPLSALDAALRKKLKGELRRIHDSRDNMTTIYVTHDREEAFSISDRIIIMKDGKIEATGTPEELYNNPPTLFTALFTGEGTILTPSSFGLETNEVDKIFFRPESVIVKDGKFWGDINQYVVLENAEVLSIDYLGSRYLLMLSHEGHQLLAESETKPNNKYINAYIRKNGMKFYKNDYLV</sequence>
<reference evidence="10 11" key="1">
    <citation type="submission" date="2019-08" db="EMBL/GenBank/DDBJ databases">
        <title>In-depth cultivation of the pig gut microbiome towards novel bacterial diversity and tailored functional studies.</title>
        <authorList>
            <person name="Wylensek D."/>
            <person name="Hitch T.C.A."/>
            <person name="Clavel T."/>
        </authorList>
    </citation>
    <scope>NUCLEOTIDE SEQUENCE [LARGE SCALE GENOMIC DNA]</scope>
    <source>
        <strain evidence="10 11">NM-380-WT-3C1</strain>
    </source>
</reference>
<dbReference type="SUPFAM" id="SSF52540">
    <property type="entry name" value="P-loop containing nucleoside triphosphate hydrolases"/>
    <property type="match status" value="1"/>
</dbReference>
<keyword evidence="8" id="KW-0472">Membrane</keyword>
<organism evidence="10 11">
    <name type="scientific">Bullifex porci</name>
    <dbReference type="NCBI Taxonomy" id="2606638"/>
    <lineage>
        <taxon>Bacteria</taxon>
        <taxon>Pseudomonadati</taxon>
        <taxon>Spirochaetota</taxon>
        <taxon>Spirochaetia</taxon>
        <taxon>Spirochaetales</taxon>
        <taxon>Spirochaetaceae</taxon>
        <taxon>Bullifex</taxon>
    </lineage>
</organism>
<keyword evidence="4" id="KW-0547">Nucleotide-binding</keyword>
<dbReference type="InterPro" id="IPR050093">
    <property type="entry name" value="ABC_SmlMolc_Importer"/>
</dbReference>
<accession>A0A7X2TQY4</accession>
<dbReference type="PROSITE" id="PS50893">
    <property type="entry name" value="ABC_TRANSPORTER_2"/>
    <property type="match status" value="1"/>
</dbReference>
<feature type="domain" description="ABC transporter" evidence="9">
    <location>
        <begin position="4"/>
        <end position="233"/>
    </location>
</feature>
<dbReference type="InterPro" id="IPR003439">
    <property type="entry name" value="ABC_transporter-like_ATP-bd"/>
</dbReference>
<keyword evidence="1" id="KW-0813">Transport</keyword>
<dbReference type="GO" id="GO:0015697">
    <property type="term" value="P:quaternary ammonium group transport"/>
    <property type="evidence" value="ECO:0007669"/>
    <property type="project" value="UniProtKB-ARBA"/>
</dbReference>
<keyword evidence="11" id="KW-1185">Reference proteome</keyword>
<protein>
    <submittedName>
        <fullName evidence="10">ABC transporter ATP-binding protein</fullName>
    </submittedName>
</protein>
<dbReference type="InterPro" id="IPR015853">
    <property type="entry name" value="ABC_transpr_FbpC"/>
</dbReference>
<dbReference type="GO" id="GO:0016020">
    <property type="term" value="C:membrane"/>
    <property type="evidence" value="ECO:0007669"/>
    <property type="project" value="InterPro"/>
</dbReference>
<dbReference type="GO" id="GO:0016887">
    <property type="term" value="F:ATP hydrolysis activity"/>
    <property type="evidence" value="ECO:0007669"/>
    <property type="project" value="InterPro"/>
</dbReference>
<dbReference type="SMART" id="SM00382">
    <property type="entry name" value="AAA"/>
    <property type="match status" value="1"/>
</dbReference>
<dbReference type="RefSeq" id="WP_154424289.1">
    <property type="nucleotide sequence ID" value="NZ_VUNN01000001.1"/>
</dbReference>
<evidence type="ECO:0000256" key="6">
    <source>
        <dbReference type="ARBA" id="ARBA00023004"/>
    </source>
</evidence>
<keyword evidence="6" id="KW-0408">Iron</keyword>
<evidence type="ECO:0000256" key="4">
    <source>
        <dbReference type="ARBA" id="ARBA00022741"/>
    </source>
</evidence>
<dbReference type="Pfam" id="PF00005">
    <property type="entry name" value="ABC_tran"/>
    <property type="match status" value="1"/>
</dbReference>
<dbReference type="InterPro" id="IPR027417">
    <property type="entry name" value="P-loop_NTPase"/>
</dbReference>
<name>A0A7X2TQY4_9SPIO</name>
<proteinExistence type="predicted"/>
<dbReference type="PANTHER" id="PTHR42781">
    <property type="entry name" value="SPERMIDINE/PUTRESCINE IMPORT ATP-BINDING PROTEIN POTA"/>
    <property type="match status" value="1"/>
</dbReference>
<dbReference type="PANTHER" id="PTHR42781:SF4">
    <property type="entry name" value="SPERMIDINE_PUTRESCINE IMPORT ATP-BINDING PROTEIN POTA"/>
    <property type="match status" value="1"/>
</dbReference>
<evidence type="ECO:0000256" key="8">
    <source>
        <dbReference type="ARBA" id="ARBA00023136"/>
    </source>
</evidence>
<evidence type="ECO:0000313" key="11">
    <source>
        <dbReference type="Proteomes" id="UP000460549"/>
    </source>
</evidence>
<evidence type="ECO:0000259" key="9">
    <source>
        <dbReference type="PROSITE" id="PS50893"/>
    </source>
</evidence>
<evidence type="ECO:0000256" key="2">
    <source>
        <dbReference type="ARBA" id="ARBA00022475"/>
    </source>
</evidence>
<dbReference type="GO" id="GO:0005524">
    <property type="term" value="F:ATP binding"/>
    <property type="evidence" value="ECO:0007669"/>
    <property type="project" value="UniProtKB-KW"/>
</dbReference>